<comment type="catalytic activity">
    <reaction evidence="1">
        <text>Cleaves type-1 transmembrane domains using a catalytic dyad composed of serine and histidine that are contributed by different transmembrane domains.</text>
        <dbReference type="EC" id="3.4.21.105"/>
    </reaction>
</comment>
<reference evidence="14 15" key="1">
    <citation type="submission" date="2023-03" db="EMBL/GenBank/DDBJ databases">
        <title>Genome insight into feeding habits of ladybird beetles.</title>
        <authorList>
            <person name="Li H.-S."/>
            <person name="Huang Y.-H."/>
            <person name="Pang H."/>
        </authorList>
    </citation>
    <scope>NUCLEOTIDE SEQUENCE [LARGE SCALE GENOMIC DNA]</scope>
    <source>
        <strain evidence="14">SYSU_2023b</strain>
        <tissue evidence="14">Whole body</tissue>
    </source>
</reference>
<proteinExistence type="inferred from homology"/>
<keyword evidence="11 12" id="KW-0472">Membrane</keyword>
<evidence type="ECO:0000256" key="2">
    <source>
        <dbReference type="ARBA" id="ARBA00004448"/>
    </source>
</evidence>
<evidence type="ECO:0000256" key="9">
    <source>
        <dbReference type="ARBA" id="ARBA00022989"/>
    </source>
</evidence>
<keyword evidence="8" id="KW-0809">Transit peptide</keyword>
<accession>A0AAW1TTQ7</accession>
<evidence type="ECO:0000256" key="11">
    <source>
        <dbReference type="ARBA" id="ARBA00023136"/>
    </source>
</evidence>
<evidence type="ECO:0000313" key="14">
    <source>
        <dbReference type="EMBL" id="KAK9870539.1"/>
    </source>
</evidence>
<feature type="transmembrane region" description="Helical" evidence="12">
    <location>
        <begin position="273"/>
        <end position="301"/>
    </location>
</feature>
<feature type="transmembrane region" description="Helical" evidence="12">
    <location>
        <begin position="243"/>
        <end position="261"/>
    </location>
</feature>
<evidence type="ECO:0000256" key="7">
    <source>
        <dbReference type="ARBA" id="ARBA00022801"/>
    </source>
</evidence>
<evidence type="ECO:0000256" key="8">
    <source>
        <dbReference type="ARBA" id="ARBA00022946"/>
    </source>
</evidence>
<dbReference type="PANTHER" id="PTHR43731">
    <property type="entry name" value="RHOMBOID PROTEASE"/>
    <property type="match status" value="1"/>
</dbReference>
<comment type="subcellular location">
    <subcellularLocation>
        <location evidence="2">Mitochondrion inner membrane</location>
        <topology evidence="2">Multi-pass membrane protein</topology>
    </subcellularLocation>
</comment>
<feature type="transmembrane region" description="Helical" evidence="12">
    <location>
        <begin position="77"/>
        <end position="96"/>
    </location>
</feature>
<keyword evidence="6" id="KW-0999">Mitochondrion inner membrane</keyword>
<dbReference type="GO" id="GO:0006465">
    <property type="term" value="P:signal peptide processing"/>
    <property type="evidence" value="ECO:0007669"/>
    <property type="project" value="TreeGrafter"/>
</dbReference>
<dbReference type="InterPro" id="IPR022764">
    <property type="entry name" value="Peptidase_S54_rhomboid_dom"/>
</dbReference>
<dbReference type="InterPro" id="IPR035952">
    <property type="entry name" value="Rhomboid-like_sf"/>
</dbReference>
<dbReference type="SUPFAM" id="SSF144091">
    <property type="entry name" value="Rhomboid-like"/>
    <property type="match status" value="1"/>
</dbReference>
<feature type="transmembrane region" description="Helical" evidence="12">
    <location>
        <begin position="142"/>
        <end position="159"/>
    </location>
</feature>
<feature type="transmembrane region" description="Helical" evidence="12">
    <location>
        <begin position="307"/>
        <end position="324"/>
    </location>
</feature>
<dbReference type="PANTHER" id="PTHR43731:SF14">
    <property type="entry name" value="PRESENILIN-ASSOCIATED RHOMBOID-LIKE PROTEIN, MITOCHONDRIAL"/>
    <property type="match status" value="1"/>
</dbReference>
<keyword evidence="7" id="KW-0378">Hydrolase</keyword>
<evidence type="ECO:0000313" key="15">
    <source>
        <dbReference type="Proteomes" id="UP001431783"/>
    </source>
</evidence>
<dbReference type="InterPro" id="IPR050925">
    <property type="entry name" value="Rhomboid_protease_S54"/>
</dbReference>
<dbReference type="FunFam" id="1.20.1540.10:FF:000005">
    <property type="entry name" value="Presenilins-associated rhomboid-like protein, mitochondrial"/>
    <property type="match status" value="1"/>
</dbReference>
<feature type="transmembrane region" description="Helical" evidence="12">
    <location>
        <begin position="219"/>
        <end position="237"/>
    </location>
</feature>
<comment type="similarity">
    <text evidence="3">Belongs to the peptidase S54 family.</text>
</comment>
<protein>
    <recommendedName>
        <fullName evidence="4">rhomboid protease</fullName>
        <ecNumber evidence="4">3.4.21.105</ecNumber>
    </recommendedName>
</protein>
<dbReference type="EMBL" id="JARQZJ010000003">
    <property type="protein sequence ID" value="KAK9870539.1"/>
    <property type="molecule type" value="Genomic_DNA"/>
</dbReference>
<feature type="domain" description="Peptidase S54 rhomboid" evidence="13">
    <location>
        <begin position="183"/>
        <end position="324"/>
    </location>
</feature>
<evidence type="ECO:0000256" key="1">
    <source>
        <dbReference type="ARBA" id="ARBA00000156"/>
    </source>
</evidence>
<dbReference type="AlphaFoldDB" id="A0AAW1TTQ7"/>
<dbReference type="GO" id="GO:0004252">
    <property type="term" value="F:serine-type endopeptidase activity"/>
    <property type="evidence" value="ECO:0007669"/>
    <property type="project" value="InterPro"/>
</dbReference>
<organism evidence="14 15">
    <name type="scientific">Henosepilachna vigintioctopunctata</name>
    <dbReference type="NCBI Taxonomy" id="420089"/>
    <lineage>
        <taxon>Eukaryota</taxon>
        <taxon>Metazoa</taxon>
        <taxon>Ecdysozoa</taxon>
        <taxon>Arthropoda</taxon>
        <taxon>Hexapoda</taxon>
        <taxon>Insecta</taxon>
        <taxon>Pterygota</taxon>
        <taxon>Neoptera</taxon>
        <taxon>Endopterygota</taxon>
        <taxon>Coleoptera</taxon>
        <taxon>Polyphaga</taxon>
        <taxon>Cucujiformia</taxon>
        <taxon>Coccinelloidea</taxon>
        <taxon>Coccinellidae</taxon>
        <taxon>Epilachninae</taxon>
        <taxon>Epilachnini</taxon>
        <taxon>Henosepilachna</taxon>
    </lineage>
</organism>
<evidence type="ECO:0000256" key="3">
    <source>
        <dbReference type="ARBA" id="ARBA00009045"/>
    </source>
</evidence>
<keyword evidence="10" id="KW-0496">Mitochondrion</keyword>
<keyword evidence="15" id="KW-1185">Reference proteome</keyword>
<sequence length="346" mass="39258">MAFSKLIQLNELCAYKNTFLLRKSRQYFFQKPFRNIRKYQKNVDHQSKSTPKSVATPFESSNFDCSHLSISNIWKPLGFTMMFGTVCFGGAAIWEYENMRAHAISMLKRPSSFFRRKYQDKENAYIKEVLKWWNSLTGGEKIFVPICIANVLVFAAWRIPRYQPFMLKWFCSNPGSSNVCIPMLLSTFSHYSGLHLLANMYVLHSFSTGAAQGLGKEQFLGLYLTAGVFSSLTSYLYKIVTKQPGLSLGASGAIMAILGYVCTQYPDTRLGIILLPIFSFSAGTAIKCIIGLDTAGVLLGWRFFDHAAHLGGAIFGIFWAVYGYQNIWQKREPFLQYWHATRGAIK</sequence>
<keyword evidence="9 12" id="KW-1133">Transmembrane helix</keyword>
<evidence type="ECO:0000256" key="5">
    <source>
        <dbReference type="ARBA" id="ARBA00022692"/>
    </source>
</evidence>
<dbReference type="Proteomes" id="UP001431783">
    <property type="component" value="Unassembled WGS sequence"/>
</dbReference>
<name>A0AAW1TTQ7_9CUCU</name>
<comment type="caution">
    <text evidence="14">The sequence shown here is derived from an EMBL/GenBank/DDBJ whole genome shotgun (WGS) entry which is preliminary data.</text>
</comment>
<evidence type="ECO:0000259" key="13">
    <source>
        <dbReference type="Pfam" id="PF01694"/>
    </source>
</evidence>
<dbReference type="GO" id="GO:0005743">
    <property type="term" value="C:mitochondrial inner membrane"/>
    <property type="evidence" value="ECO:0007669"/>
    <property type="project" value="UniProtKB-SubCell"/>
</dbReference>
<dbReference type="Gene3D" id="1.20.1540.10">
    <property type="entry name" value="Rhomboid-like"/>
    <property type="match status" value="1"/>
</dbReference>
<evidence type="ECO:0000256" key="6">
    <source>
        <dbReference type="ARBA" id="ARBA00022792"/>
    </source>
</evidence>
<dbReference type="EC" id="3.4.21.105" evidence="4"/>
<dbReference type="Pfam" id="PF01694">
    <property type="entry name" value="Rhomboid"/>
    <property type="match status" value="1"/>
</dbReference>
<evidence type="ECO:0000256" key="10">
    <source>
        <dbReference type="ARBA" id="ARBA00023128"/>
    </source>
</evidence>
<evidence type="ECO:0000256" key="12">
    <source>
        <dbReference type="SAM" id="Phobius"/>
    </source>
</evidence>
<gene>
    <name evidence="14" type="ORF">WA026_008101</name>
</gene>
<keyword evidence="5 12" id="KW-0812">Transmembrane</keyword>
<evidence type="ECO:0000256" key="4">
    <source>
        <dbReference type="ARBA" id="ARBA00013039"/>
    </source>
</evidence>